<keyword evidence="2" id="KW-0456">Lyase</keyword>
<dbReference type="EMBL" id="JAHCVI010000001">
    <property type="protein sequence ID" value="KAG7292734.1"/>
    <property type="molecule type" value="Genomic_DNA"/>
</dbReference>
<evidence type="ECO:0000313" key="7">
    <source>
        <dbReference type="EMBL" id="KAG7292734.1"/>
    </source>
</evidence>
<feature type="binding site" evidence="4">
    <location>
        <begin position="95"/>
        <end position="100"/>
    </location>
    <ligand>
        <name>substrate</name>
    </ligand>
</feature>
<evidence type="ECO:0000256" key="5">
    <source>
        <dbReference type="SAM" id="MobiDB-lite"/>
    </source>
</evidence>
<dbReference type="PANTHER" id="PTHR12935">
    <property type="entry name" value="GAMMA-GLUTAMYLCYCLOTRANSFERASE"/>
    <property type="match status" value="1"/>
</dbReference>
<keyword evidence="6" id="KW-0472">Membrane</keyword>
<keyword evidence="8" id="KW-1185">Reference proteome</keyword>
<accession>A0AAD4F4Q8</accession>
<evidence type="ECO:0000256" key="1">
    <source>
        <dbReference type="ARBA" id="ARBA00012346"/>
    </source>
</evidence>
<feature type="transmembrane region" description="Helical" evidence="6">
    <location>
        <begin position="366"/>
        <end position="387"/>
    </location>
</feature>
<keyword evidence="6" id="KW-1133">Transmembrane helix</keyword>
<feature type="region of interest" description="Disordered" evidence="5">
    <location>
        <begin position="148"/>
        <end position="192"/>
    </location>
</feature>
<dbReference type="AlphaFoldDB" id="A0AAD4F4Q8"/>
<sequence length="463" mass="50523">MRPAKTTASLGSEPEARISKNADDTAVWSLKHIQILWSWAARPAPVPYPPISSIPHTSAQRLSEPDVAPTPFPSEPILAKSFHQNAPVKPKTVLYLAYGSNMCAETFLGMRGIRPLSQVNVAAPSLDLTFDLPGIPYREPCFANTAMRKIPGKKPPIDPPKFPPGMPDRPPVNPPVAQDEDEDKENSLDRRSPVWDKGLYGVVYEVTTEDYAKIVATEGGGASYHEILVPCLVLPPSIRVPEKPTIPAPPMPFLAHTLYAPRLPDLPDGGDDDSNKPSPSPNPNSDDDDGTKPSPPRPTPSVPSWLAPLLRPVRRPQPDYAQPSARYLKLLRDGAREHELPAAYQSYLAALQPYTVTTRGQKLGQVLFLGFWAPVVILMMGGGRLFADKRGRSPAWMVAFSTAVFNLVWLSYDCVGKRVFGDGERTMDGEGNKESGSARGRRGSFASGLRGVGRTMPPHLKVI</sequence>
<organism evidence="7 8">
    <name type="scientific">Staphylotrichum longicolle</name>
    <dbReference type="NCBI Taxonomy" id="669026"/>
    <lineage>
        <taxon>Eukaryota</taxon>
        <taxon>Fungi</taxon>
        <taxon>Dikarya</taxon>
        <taxon>Ascomycota</taxon>
        <taxon>Pezizomycotina</taxon>
        <taxon>Sordariomycetes</taxon>
        <taxon>Sordariomycetidae</taxon>
        <taxon>Sordariales</taxon>
        <taxon>Chaetomiaceae</taxon>
        <taxon>Staphylotrichum</taxon>
    </lineage>
</organism>
<keyword evidence="6" id="KW-0812">Transmembrane</keyword>
<name>A0AAD4F4Q8_9PEZI</name>
<evidence type="ECO:0000256" key="4">
    <source>
        <dbReference type="PIRSR" id="PIRSR617939-2"/>
    </source>
</evidence>
<protein>
    <recommendedName>
        <fullName evidence="1">gamma-glutamylcyclotransferase</fullName>
        <ecNumber evidence="1">4.3.2.9</ecNumber>
    </recommendedName>
</protein>
<evidence type="ECO:0000313" key="8">
    <source>
        <dbReference type="Proteomes" id="UP001197093"/>
    </source>
</evidence>
<feature type="transmembrane region" description="Helical" evidence="6">
    <location>
        <begin position="394"/>
        <end position="412"/>
    </location>
</feature>
<feature type="region of interest" description="Disordered" evidence="5">
    <location>
        <begin position="260"/>
        <end position="308"/>
    </location>
</feature>
<feature type="binding site" evidence="4">
    <location>
        <position position="327"/>
    </location>
    <ligand>
        <name>substrate</name>
    </ligand>
</feature>
<evidence type="ECO:0000256" key="2">
    <source>
        <dbReference type="ARBA" id="ARBA00023239"/>
    </source>
</evidence>
<feature type="compositionally biased region" description="Basic and acidic residues" evidence="5">
    <location>
        <begin position="423"/>
        <end position="433"/>
    </location>
</feature>
<evidence type="ECO:0000256" key="3">
    <source>
        <dbReference type="PIRSR" id="PIRSR617939-1"/>
    </source>
</evidence>
<dbReference type="EC" id="4.3.2.9" evidence="1"/>
<feature type="compositionally biased region" description="Pro residues" evidence="5">
    <location>
        <begin position="153"/>
        <end position="174"/>
    </location>
</feature>
<proteinExistence type="predicted"/>
<reference evidence="7" key="1">
    <citation type="submission" date="2023-02" db="EMBL/GenBank/DDBJ databases">
        <authorList>
            <person name="Palmer J.M."/>
        </authorList>
    </citation>
    <scope>NUCLEOTIDE SEQUENCE</scope>
    <source>
        <strain evidence="7">FW57</strain>
    </source>
</reference>
<evidence type="ECO:0000256" key="6">
    <source>
        <dbReference type="SAM" id="Phobius"/>
    </source>
</evidence>
<dbReference type="Gene3D" id="3.10.490.10">
    <property type="entry name" value="Gamma-glutamyl cyclotransferase-like"/>
    <property type="match status" value="1"/>
</dbReference>
<feature type="region of interest" description="Disordered" evidence="5">
    <location>
        <begin position="423"/>
        <end position="463"/>
    </location>
</feature>
<dbReference type="Proteomes" id="UP001197093">
    <property type="component" value="Unassembled WGS sequence"/>
</dbReference>
<comment type="caution">
    <text evidence="7">The sequence shown here is derived from an EMBL/GenBank/DDBJ whole genome shotgun (WGS) entry which is preliminary data.</text>
</comment>
<gene>
    <name evidence="7" type="ORF">NEMBOFW57_002774</name>
</gene>
<feature type="active site" description="Proton acceptor" evidence="3">
    <location>
        <position position="218"/>
    </location>
</feature>
<dbReference type="PANTHER" id="PTHR12935:SF0">
    <property type="entry name" value="GAMMA-GLUTAMYLCYCLOTRANSFERASE"/>
    <property type="match status" value="1"/>
</dbReference>
<dbReference type="GO" id="GO:0003839">
    <property type="term" value="F:gamma-glutamylcyclotransferase activity"/>
    <property type="evidence" value="ECO:0007669"/>
    <property type="project" value="UniProtKB-EC"/>
</dbReference>
<dbReference type="InterPro" id="IPR017939">
    <property type="entry name" value="G-Glutamylcylcotransferase"/>
</dbReference>